<evidence type="ECO:0000313" key="2">
    <source>
        <dbReference type="Proteomes" id="UP001443914"/>
    </source>
</evidence>
<reference evidence="1" key="1">
    <citation type="submission" date="2024-03" db="EMBL/GenBank/DDBJ databases">
        <title>WGS assembly of Saponaria officinalis var. Norfolk2.</title>
        <authorList>
            <person name="Jenkins J."/>
            <person name="Shu S."/>
            <person name="Grimwood J."/>
            <person name="Barry K."/>
            <person name="Goodstein D."/>
            <person name="Schmutz J."/>
            <person name="Leebens-Mack J."/>
            <person name="Osbourn A."/>
        </authorList>
    </citation>
    <scope>NUCLEOTIDE SEQUENCE [LARGE SCALE GENOMIC DNA]</scope>
    <source>
        <strain evidence="1">JIC</strain>
    </source>
</reference>
<dbReference type="AlphaFoldDB" id="A0AAW1I3K9"/>
<evidence type="ECO:0000313" key="1">
    <source>
        <dbReference type="EMBL" id="KAK9683155.1"/>
    </source>
</evidence>
<keyword evidence="2" id="KW-1185">Reference proteome</keyword>
<comment type="caution">
    <text evidence="1">The sequence shown here is derived from an EMBL/GenBank/DDBJ whole genome shotgun (WGS) entry which is preliminary data.</text>
</comment>
<dbReference type="EMBL" id="JBDFQZ010000010">
    <property type="protein sequence ID" value="KAK9683155.1"/>
    <property type="molecule type" value="Genomic_DNA"/>
</dbReference>
<organism evidence="1 2">
    <name type="scientific">Saponaria officinalis</name>
    <name type="common">Common soapwort</name>
    <name type="synonym">Lychnis saponaria</name>
    <dbReference type="NCBI Taxonomy" id="3572"/>
    <lineage>
        <taxon>Eukaryota</taxon>
        <taxon>Viridiplantae</taxon>
        <taxon>Streptophyta</taxon>
        <taxon>Embryophyta</taxon>
        <taxon>Tracheophyta</taxon>
        <taxon>Spermatophyta</taxon>
        <taxon>Magnoliopsida</taxon>
        <taxon>eudicotyledons</taxon>
        <taxon>Gunneridae</taxon>
        <taxon>Pentapetalae</taxon>
        <taxon>Caryophyllales</taxon>
        <taxon>Caryophyllaceae</taxon>
        <taxon>Caryophylleae</taxon>
        <taxon>Saponaria</taxon>
    </lineage>
</organism>
<protein>
    <submittedName>
        <fullName evidence="1">Uncharacterized protein</fullName>
    </submittedName>
</protein>
<sequence>MSPCRSCKTKTCCSKCHGCSSNTRALSVSSLKRKMKIFFFLSRTSPVTPPSTFHAVNIVSMRAFKFTWRSVHNLPTTHILVLSASSSSSNIHSTPVSFASCPSVSSYGVLRTKL</sequence>
<gene>
    <name evidence="1" type="ORF">RND81_10G120000</name>
</gene>
<proteinExistence type="predicted"/>
<name>A0AAW1I3K9_SAPOF</name>
<accession>A0AAW1I3K9</accession>
<dbReference type="Proteomes" id="UP001443914">
    <property type="component" value="Unassembled WGS sequence"/>
</dbReference>